<feature type="compositionally biased region" description="Low complexity" evidence="4">
    <location>
        <begin position="216"/>
        <end position="234"/>
    </location>
</feature>
<feature type="region of interest" description="Disordered" evidence="4">
    <location>
        <begin position="1"/>
        <end position="27"/>
    </location>
</feature>
<evidence type="ECO:0000256" key="1">
    <source>
        <dbReference type="ARBA" id="ARBA00010541"/>
    </source>
</evidence>
<gene>
    <name evidence="6" type="primary">htrA</name>
    <name evidence="6" type="ORF">NCTC2665_00169</name>
</gene>
<dbReference type="PROSITE" id="PS50106">
    <property type="entry name" value="PDZ"/>
    <property type="match status" value="1"/>
</dbReference>
<dbReference type="PANTHER" id="PTHR43343:SF3">
    <property type="entry name" value="PROTEASE DO-LIKE 8, CHLOROPLASTIC"/>
    <property type="match status" value="1"/>
</dbReference>
<evidence type="ECO:0000313" key="6">
    <source>
        <dbReference type="EMBL" id="SQG47410.1"/>
    </source>
</evidence>
<feature type="compositionally biased region" description="Low complexity" evidence="4">
    <location>
        <begin position="57"/>
        <end position="74"/>
    </location>
</feature>
<comment type="similarity">
    <text evidence="1">Belongs to the peptidase S1C family.</text>
</comment>
<dbReference type="PANTHER" id="PTHR43343">
    <property type="entry name" value="PEPTIDASE S12"/>
    <property type="match status" value="1"/>
</dbReference>
<dbReference type="Pfam" id="PF13365">
    <property type="entry name" value="Trypsin_2"/>
    <property type="match status" value="1"/>
</dbReference>
<dbReference type="Proteomes" id="UP000248985">
    <property type="component" value="Chromosome 1"/>
</dbReference>
<keyword evidence="3" id="KW-0378">Hydrolase</keyword>
<evidence type="ECO:0000259" key="5">
    <source>
        <dbReference type="PROSITE" id="PS50106"/>
    </source>
</evidence>
<dbReference type="GO" id="GO:0004252">
    <property type="term" value="F:serine-type endopeptidase activity"/>
    <property type="evidence" value="ECO:0007669"/>
    <property type="project" value="InterPro"/>
</dbReference>
<dbReference type="InterPro" id="IPR051201">
    <property type="entry name" value="Chloro_Bact_Ser_Proteases"/>
</dbReference>
<feature type="region of interest" description="Disordered" evidence="4">
    <location>
        <begin position="216"/>
        <end position="246"/>
    </location>
</feature>
<dbReference type="SMART" id="SM00228">
    <property type="entry name" value="PDZ"/>
    <property type="match status" value="1"/>
</dbReference>
<dbReference type="GeneID" id="93343367"/>
<protein>
    <submittedName>
        <fullName evidence="6">Serine protease HtrA</fullName>
    </submittedName>
</protein>
<dbReference type="InterPro" id="IPR036034">
    <property type="entry name" value="PDZ_sf"/>
</dbReference>
<sequence length="426" mass="42546">MDQTAAPTQPPVPTARTVARPRPQSRARAGAGLLAAAVLMVGLSGCAVAEDGGEAASEAASSSSSQATDTSAEAGGQPVADTAVGNAARTALPSVVTISATSSSASGSGSGSILDTEGHILTNTHVVTLGGQANDAELTVRTSDGEVYAATVVGTDPLSDLAVIKIDAPDLTPIQIGRSGDLKVGDEAVAIGAPLGLPNTVTDGIISTLDRTIAVASSEAPEPQGESSGSSSGSDQYRFQLPGTPQGTRGEVYINVLQTDAAINPGNSGGALVDAEGRLVGVNVAIASTGQDPSEAGNIGVGFAIPVDYAQRVAQDLIDHGKATHAMLGVSVTPEPAEVQGGGENAQTVFSDGARVQQVVGESAADAAGLKEGDVITAVGDRAVIDSESLTAVVREHRVGDSVDVTYLRDGAEQTTEVTFTEDTRS</sequence>
<evidence type="ECO:0000256" key="4">
    <source>
        <dbReference type="SAM" id="MobiDB-lite"/>
    </source>
</evidence>
<evidence type="ECO:0000313" key="7">
    <source>
        <dbReference type="Proteomes" id="UP000248985"/>
    </source>
</evidence>
<reference evidence="6 7" key="1">
    <citation type="submission" date="2018-06" db="EMBL/GenBank/DDBJ databases">
        <authorList>
            <consortium name="Pathogen Informatics"/>
            <person name="Doyle S."/>
        </authorList>
    </citation>
    <scope>NUCLEOTIDE SEQUENCE [LARGE SCALE GENOMIC DNA]</scope>
    <source>
        <strain evidence="6 7">NCTC2665</strain>
    </source>
</reference>
<dbReference type="EMBL" id="LS483396">
    <property type="protein sequence ID" value="SQG47410.1"/>
    <property type="molecule type" value="Genomic_DNA"/>
</dbReference>
<dbReference type="GO" id="GO:0006508">
    <property type="term" value="P:proteolysis"/>
    <property type="evidence" value="ECO:0007669"/>
    <property type="project" value="UniProtKB-KW"/>
</dbReference>
<dbReference type="InterPro" id="IPR001478">
    <property type="entry name" value="PDZ"/>
</dbReference>
<dbReference type="SUPFAM" id="SSF50156">
    <property type="entry name" value="PDZ domain-like"/>
    <property type="match status" value="1"/>
</dbReference>
<dbReference type="Pfam" id="PF13180">
    <property type="entry name" value="PDZ_2"/>
    <property type="match status" value="1"/>
</dbReference>
<keyword evidence="2 6" id="KW-0645">Protease</keyword>
<name>A0A7Z7KFZ5_MICLC</name>
<dbReference type="Gene3D" id="2.30.42.10">
    <property type="match status" value="1"/>
</dbReference>
<dbReference type="InterPro" id="IPR009003">
    <property type="entry name" value="Peptidase_S1_PA"/>
</dbReference>
<dbReference type="SUPFAM" id="SSF50494">
    <property type="entry name" value="Trypsin-like serine proteases"/>
    <property type="match status" value="1"/>
</dbReference>
<dbReference type="PRINTS" id="PR00834">
    <property type="entry name" value="PROTEASES2C"/>
</dbReference>
<feature type="region of interest" description="Disordered" evidence="4">
    <location>
        <begin position="57"/>
        <end position="78"/>
    </location>
</feature>
<dbReference type="InterPro" id="IPR001940">
    <property type="entry name" value="Peptidase_S1C"/>
</dbReference>
<dbReference type="RefSeq" id="WP_051497027.1">
    <property type="nucleotide sequence ID" value="NC_012803.1"/>
</dbReference>
<accession>A0A7Z7KFZ5</accession>
<dbReference type="InterPro" id="IPR043504">
    <property type="entry name" value="Peptidase_S1_PA_chymotrypsin"/>
</dbReference>
<dbReference type="Gene3D" id="2.40.10.10">
    <property type="entry name" value="Trypsin-like serine proteases"/>
    <property type="match status" value="2"/>
</dbReference>
<feature type="domain" description="PDZ" evidence="5">
    <location>
        <begin position="317"/>
        <end position="411"/>
    </location>
</feature>
<organism evidence="6 7">
    <name type="scientific">Micrococcus luteus (strain ATCC 4698 / DSM 20030 / JCM 1464 / CCM 169 / CCUG 5858 / IAM 1056 / NBRC 3333 / NCIMB 9278 / NCTC 2665 / VKM Ac-2230)</name>
    <name type="common">Micrococcus lysodeikticus</name>
    <dbReference type="NCBI Taxonomy" id="465515"/>
    <lineage>
        <taxon>Bacteria</taxon>
        <taxon>Bacillati</taxon>
        <taxon>Actinomycetota</taxon>
        <taxon>Actinomycetes</taxon>
        <taxon>Micrococcales</taxon>
        <taxon>Micrococcaceae</taxon>
        <taxon>Micrococcus</taxon>
    </lineage>
</organism>
<evidence type="ECO:0000256" key="3">
    <source>
        <dbReference type="ARBA" id="ARBA00022801"/>
    </source>
</evidence>
<evidence type="ECO:0000256" key="2">
    <source>
        <dbReference type="ARBA" id="ARBA00022670"/>
    </source>
</evidence>
<proteinExistence type="inferred from homology"/>
<dbReference type="AlphaFoldDB" id="A0A7Z7KFZ5"/>